<proteinExistence type="predicted"/>
<evidence type="ECO:0000313" key="3">
    <source>
        <dbReference type="Proteomes" id="UP000559598"/>
    </source>
</evidence>
<keyword evidence="2" id="KW-0540">Nuclease</keyword>
<feature type="domain" description="NYN" evidence="1">
    <location>
        <begin position="285"/>
        <end position="440"/>
    </location>
</feature>
<dbReference type="Pfam" id="PF01936">
    <property type="entry name" value="NYN"/>
    <property type="match status" value="1"/>
</dbReference>
<dbReference type="Gene3D" id="3.40.50.1010">
    <property type="entry name" value="5'-nuclease"/>
    <property type="match status" value="1"/>
</dbReference>
<dbReference type="AlphaFoldDB" id="A0A840DQZ2"/>
<keyword evidence="2" id="KW-0378">Hydrolase</keyword>
<gene>
    <name evidence="2" type="ORF">GGR02_003400</name>
</gene>
<dbReference type="GO" id="GO:0004519">
    <property type="term" value="F:endonuclease activity"/>
    <property type="evidence" value="ECO:0007669"/>
    <property type="project" value="UniProtKB-KW"/>
</dbReference>
<evidence type="ECO:0000313" key="2">
    <source>
        <dbReference type="EMBL" id="MBB4075551.1"/>
    </source>
</evidence>
<reference evidence="2 3" key="1">
    <citation type="submission" date="2020-08" db="EMBL/GenBank/DDBJ databases">
        <title>Genomic Encyclopedia of Type Strains, Phase IV (KMG-IV): sequencing the most valuable type-strain genomes for metagenomic binning, comparative biology and taxonomic classification.</title>
        <authorList>
            <person name="Goeker M."/>
        </authorList>
    </citation>
    <scope>NUCLEOTIDE SEQUENCE [LARGE SCALE GENOMIC DNA]</scope>
    <source>
        <strain evidence="2 3">DSM 17075</strain>
    </source>
</reference>
<dbReference type="Proteomes" id="UP000559598">
    <property type="component" value="Unassembled WGS sequence"/>
</dbReference>
<protein>
    <submittedName>
        <fullName evidence="2">mRNA-degrading endonuclease HigB of HigAB toxin-antitoxin module</fullName>
    </submittedName>
</protein>
<evidence type="ECO:0000259" key="1">
    <source>
        <dbReference type="Pfam" id="PF01936"/>
    </source>
</evidence>
<organism evidence="2 3">
    <name type="scientific">Anoxybacteroides voinovskiense</name>
    <dbReference type="NCBI Taxonomy" id="230470"/>
    <lineage>
        <taxon>Bacteria</taxon>
        <taxon>Bacillati</taxon>
        <taxon>Bacillota</taxon>
        <taxon>Bacilli</taxon>
        <taxon>Bacillales</taxon>
        <taxon>Anoxybacillaceae</taxon>
        <taxon>Anoxybacteroides</taxon>
    </lineage>
</organism>
<keyword evidence="2" id="KW-0255">Endonuclease</keyword>
<dbReference type="EMBL" id="JACIDE010000037">
    <property type="protein sequence ID" value="MBB4075551.1"/>
    <property type="molecule type" value="Genomic_DNA"/>
</dbReference>
<dbReference type="GO" id="GO:0004540">
    <property type="term" value="F:RNA nuclease activity"/>
    <property type="evidence" value="ECO:0007669"/>
    <property type="project" value="InterPro"/>
</dbReference>
<accession>A0A840DQZ2</accession>
<comment type="caution">
    <text evidence="2">The sequence shown here is derived from an EMBL/GenBank/DDBJ whole genome shotgun (WGS) entry which is preliminary data.</text>
</comment>
<name>A0A840DQZ2_9BACL</name>
<dbReference type="RefSeq" id="WP_183186031.1">
    <property type="nucleotide sequence ID" value="NZ_BMNP01000046.1"/>
</dbReference>
<keyword evidence="3" id="KW-1185">Reference proteome</keyword>
<dbReference type="InterPro" id="IPR021139">
    <property type="entry name" value="NYN"/>
</dbReference>
<sequence length="458" mass="54107">MDSDLLIFPSFKKMIRNSITTTCYYAMNMHRKMHMLCGEKFSFFALPNYEYVSIDQLFEFYENDRLFYPVKAMDRLISELDEDYSLKRISLQVQSLEKVCHHVKNRKELDMYINNAKNYIDIMKQAGVRSYIPVMIYPCNRNLSVDYSHVLQMGNNDYWVIQLIQFFSAITDEKISVDVENISLDDFLFDKDGKIILFVGYDLLAHHRGSSYTLLEQNLRAFSNLITSFFTYYYSYCPDSVLSIYHHQKPFFALYNRLKDGMSFSDFEEIIRFYSNQENSFQRQKIGVFLDVANIYRGIHHLKINYHALFTKIYGVSAQGRIKGQYASLFLPVYEEEKKTEFVQLQLMVLKDDLEKSGFTVLEVKNGKDKAKEVIDGKEYDIDDQKLIQKMLEKFHQLDSILLLSGDDHFCDVLLKYRDAQKNVKIISVHPNDTSKRIVENFSAEHHYITDYWDCIEL</sequence>